<comment type="caution">
    <text evidence="2">The sequence shown here is derived from an EMBL/GenBank/DDBJ whole genome shotgun (WGS) entry which is preliminary data.</text>
</comment>
<dbReference type="InterPro" id="IPR035093">
    <property type="entry name" value="RelE/ParE_toxin_dom_sf"/>
</dbReference>
<dbReference type="Proteomes" id="UP001500074">
    <property type="component" value="Unassembled WGS sequence"/>
</dbReference>
<evidence type="ECO:0000313" key="3">
    <source>
        <dbReference type="Proteomes" id="UP001500074"/>
    </source>
</evidence>
<keyword evidence="1" id="KW-1277">Toxin-antitoxin system</keyword>
<dbReference type="Pfam" id="PF05016">
    <property type="entry name" value="ParE_toxin"/>
    <property type="match status" value="1"/>
</dbReference>
<keyword evidence="3" id="KW-1185">Reference proteome</keyword>
<dbReference type="Gene3D" id="3.30.2310.20">
    <property type="entry name" value="RelE-like"/>
    <property type="match status" value="1"/>
</dbReference>
<evidence type="ECO:0000313" key="2">
    <source>
        <dbReference type="EMBL" id="GAA5173053.1"/>
    </source>
</evidence>
<dbReference type="SUPFAM" id="SSF143011">
    <property type="entry name" value="RelE-like"/>
    <property type="match status" value="1"/>
</dbReference>
<sequence length="115" mass="13743">MNSPVEITFEQTADATLEACEHFLIDKLEMPIDQAQALSLRLLSSTLERLSQRPGTYRICRIALEMGVDHYRELLVDDYRVIYRFWPEENQVSIYLFAHQRQDFKQLLFEYQLLR</sequence>
<proteinExistence type="predicted"/>
<gene>
    <name evidence="2" type="ORF">GCM10023342_10910</name>
</gene>
<accession>A0ABP9R8Q5</accession>
<organism evidence="2 3">
    <name type="scientific">Modicisalibacter zincidurans</name>
    <dbReference type="NCBI Taxonomy" id="1178777"/>
    <lineage>
        <taxon>Bacteria</taxon>
        <taxon>Pseudomonadati</taxon>
        <taxon>Pseudomonadota</taxon>
        <taxon>Gammaproteobacteria</taxon>
        <taxon>Oceanospirillales</taxon>
        <taxon>Halomonadaceae</taxon>
        <taxon>Modicisalibacter</taxon>
    </lineage>
</organism>
<evidence type="ECO:0000256" key="1">
    <source>
        <dbReference type="ARBA" id="ARBA00022649"/>
    </source>
</evidence>
<protein>
    <recommendedName>
        <fullName evidence="4">Type II toxin-antitoxin system RelE/ParE family toxin</fullName>
    </recommendedName>
</protein>
<dbReference type="InterPro" id="IPR007712">
    <property type="entry name" value="RelE/ParE_toxin"/>
</dbReference>
<name>A0ABP9R8Q5_9GAMM</name>
<evidence type="ECO:0008006" key="4">
    <source>
        <dbReference type="Google" id="ProtNLM"/>
    </source>
</evidence>
<reference evidence="3" key="1">
    <citation type="journal article" date="2019" name="Int. J. Syst. Evol. Microbiol.">
        <title>The Global Catalogue of Microorganisms (GCM) 10K type strain sequencing project: providing services to taxonomists for standard genome sequencing and annotation.</title>
        <authorList>
            <consortium name="The Broad Institute Genomics Platform"/>
            <consortium name="The Broad Institute Genome Sequencing Center for Infectious Disease"/>
            <person name="Wu L."/>
            <person name="Ma J."/>
        </authorList>
    </citation>
    <scope>NUCLEOTIDE SEQUENCE [LARGE SCALE GENOMIC DNA]</scope>
    <source>
        <strain evidence="3">JCM 18472</strain>
    </source>
</reference>
<dbReference type="EMBL" id="BAABKI010000012">
    <property type="protein sequence ID" value="GAA5173053.1"/>
    <property type="molecule type" value="Genomic_DNA"/>
</dbReference>
<dbReference type="RefSeq" id="WP_031384233.1">
    <property type="nucleotide sequence ID" value="NZ_BAABKI010000012.1"/>
</dbReference>